<dbReference type="SUPFAM" id="SSF51120">
    <property type="entry name" value="beta-Roll"/>
    <property type="match status" value="1"/>
</dbReference>
<organism evidence="2 3">
    <name type="scientific">Pseudothioclava arenosa</name>
    <dbReference type="NCBI Taxonomy" id="1795308"/>
    <lineage>
        <taxon>Bacteria</taxon>
        <taxon>Pseudomonadati</taxon>
        <taxon>Pseudomonadota</taxon>
        <taxon>Alphaproteobacteria</taxon>
        <taxon>Rhodobacterales</taxon>
        <taxon>Paracoccaceae</taxon>
        <taxon>Pseudothioclava</taxon>
    </lineage>
</organism>
<reference evidence="2 3" key="1">
    <citation type="submission" date="2017-09" db="EMBL/GenBank/DDBJ databases">
        <title>A multilocus sequence analysis scheme for characterization of bacteria in the genus Thioclava.</title>
        <authorList>
            <person name="Liu Y."/>
            <person name="Shao Z."/>
        </authorList>
    </citation>
    <scope>NUCLEOTIDE SEQUENCE [LARGE SCALE GENOMIC DNA]</scope>
    <source>
        <strain evidence="2 3">CAU 1312</strain>
    </source>
</reference>
<feature type="compositionally biased region" description="Low complexity" evidence="1">
    <location>
        <begin position="1"/>
        <end position="22"/>
    </location>
</feature>
<sequence>MPKPTKGGNDTGSDTGGTTLRGTRGDDTLISTAGDDIVRGSSGTDTLVLDGSVWDYDWSRSIEKGIDWKLTDTSGGTGVDLLSGIEILQFNDATIVLGEDLPMEITGVPETFAVTEDESGTFSFMVRDLDDNRVAVKVGSPIGTSTGTTEYGRITVDYNTDSFTNGDYKSGPQSKQIVYDFTFKYNEAGASLAEGEVWIETVTLYVTTTSTEDFFGYTATETREVTFDLVVTGVNDAPTIRGTASFVADDTGEWRFDLSALGSDIDSDDDGSTLDYEVVSITQTYGNYRFPFGISTEGSSLVISPEGLPVGFASDEESWAKVELRAVDSHGAVSAGTVTVDVTMHGTATSSVRASVLGPDGEIDLSSISFDPADILDYGTKTLFGILYTDPAQVAPMLEYTLGDDTRYISAGGIGGYTLNTDETAESRLGLGADTLVFELTNPLQQFFALNEIDTGWGEDVVILQMLGADEMLFYGSSIDTGAQSDQVVIRADAMTRAWFSPEIDTDSGHDVVDLHLTYNGALSGELRSDASIYLGSGDDRLSFVLESDPSVELATKVSLKIFGEDGDDVIHVDTSTITSLYIPPFEGPGDDLTQFYPGGTEGVISLGAGDDTLSLALNAPAPGSTSRLSVYGSYVDSADEYDRVILLELNASDLTMAAVTDESGRSGISLTAGDGRYIDLYNIDELIFADGETWLL</sequence>
<feature type="region of interest" description="Disordered" evidence="1">
    <location>
        <begin position="1"/>
        <end position="27"/>
    </location>
</feature>
<comment type="caution">
    <text evidence="2">The sequence shown here is derived from an EMBL/GenBank/DDBJ whole genome shotgun (WGS) entry which is preliminary data.</text>
</comment>
<dbReference type="EMBL" id="NTJD01000004">
    <property type="protein sequence ID" value="PCD76866.1"/>
    <property type="molecule type" value="Genomic_DNA"/>
</dbReference>
<name>A0A2A4CRV4_9RHOB</name>
<proteinExistence type="predicted"/>
<evidence type="ECO:0008006" key="4">
    <source>
        <dbReference type="Google" id="ProtNLM"/>
    </source>
</evidence>
<dbReference type="InterPro" id="IPR001343">
    <property type="entry name" value="Hemolysn_Ca-bd"/>
</dbReference>
<dbReference type="Pfam" id="PF00353">
    <property type="entry name" value="HemolysinCabind"/>
    <property type="match status" value="1"/>
</dbReference>
<dbReference type="OrthoDB" id="9773411at2"/>
<protein>
    <recommendedName>
        <fullName evidence="4">Cadherin domain-containing protein</fullName>
    </recommendedName>
</protein>
<evidence type="ECO:0000313" key="2">
    <source>
        <dbReference type="EMBL" id="PCD76866.1"/>
    </source>
</evidence>
<dbReference type="GO" id="GO:0005509">
    <property type="term" value="F:calcium ion binding"/>
    <property type="evidence" value="ECO:0007669"/>
    <property type="project" value="InterPro"/>
</dbReference>
<evidence type="ECO:0000256" key="1">
    <source>
        <dbReference type="SAM" id="MobiDB-lite"/>
    </source>
</evidence>
<evidence type="ECO:0000313" key="3">
    <source>
        <dbReference type="Proteomes" id="UP000243507"/>
    </source>
</evidence>
<dbReference type="AlphaFoldDB" id="A0A2A4CRV4"/>
<dbReference type="RefSeq" id="WP_096432615.1">
    <property type="nucleotide sequence ID" value="NZ_NTJD01000004.1"/>
</dbReference>
<dbReference type="Proteomes" id="UP000243507">
    <property type="component" value="Unassembled WGS sequence"/>
</dbReference>
<gene>
    <name evidence="2" type="ORF">CLN94_07165</name>
</gene>
<dbReference type="InterPro" id="IPR011049">
    <property type="entry name" value="Serralysin-like_metalloprot_C"/>
</dbReference>
<accession>A0A2A4CRV4</accession>
<keyword evidence="3" id="KW-1185">Reference proteome</keyword>